<reference evidence="2" key="1">
    <citation type="journal article" date="2021" name="Vet Sci">
        <title>O-Serogroups and Pathovirotypes of Escherichia coli Isolated from Post-Weaning Piglets Showing Diarrhoea and/or Oedema in South Korea.</title>
        <authorList>
            <person name="Byun J.W."/>
            <person name="Moon B.Y."/>
            <person name="Do K.H."/>
            <person name="Lee K."/>
            <person name="Lee H.Y."/>
            <person name="Kim W.I."/>
            <person name="So B."/>
            <person name="Lee W.K."/>
        </authorList>
    </citation>
    <scope>NUCLEOTIDE SEQUENCE</scope>
    <source>
        <strain evidence="2">84/14</strain>
    </source>
</reference>
<proteinExistence type="predicted"/>
<dbReference type="EMBL" id="JAPQFC010000001">
    <property type="protein sequence ID" value="MCY6522705.1"/>
    <property type="molecule type" value="Genomic_DNA"/>
</dbReference>
<name>A0A9Q4H432_ACTPL</name>
<dbReference type="Proteomes" id="UP001077788">
    <property type="component" value="Unassembled WGS sequence"/>
</dbReference>
<dbReference type="GeneID" id="48600347"/>
<sequence length="49" mass="5832">MKAVWRRKKQKGKKKGENESKDKDKVENKAEDKTTLLSVVKKQKPRSYR</sequence>
<protein>
    <submittedName>
        <fullName evidence="2">Uncharacterized protein</fullName>
    </submittedName>
</protein>
<dbReference type="AlphaFoldDB" id="A0A9Q4H432"/>
<reference evidence="2" key="2">
    <citation type="submission" date="2022-12" db="EMBL/GenBank/DDBJ databases">
        <authorList>
            <person name="Kardos G."/>
            <person name="Sarkozi R."/>
            <person name="Laczko L."/>
            <person name="Marton S."/>
            <person name="Makrai L."/>
            <person name="Banyai K."/>
            <person name="Fodor L."/>
        </authorList>
    </citation>
    <scope>NUCLEOTIDE SEQUENCE</scope>
    <source>
        <strain evidence="2">84/14</strain>
    </source>
</reference>
<organism evidence="2 3">
    <name type="scientific">Actinobacillus pleuropneumoniae</name>
    <name type="common">Haemophilus pleuropneumoniae</name>
    <dbReference type="NCBI Taxonomy" id="715"/>
    <lineage>
        <taxon>Bacteria</taxon>
        <taxon>Pseudomonadati</taxon>
        <taxon>Pseudomonadota</taxon>
        <taxon>Gammaproteobacteria</taxon>
        <taxon>Pasteurellales</taxon>
        <taxon>Pasteurellaceae</taxon>
        <taxon>Actinobacillus</taxon>
    </lineage>
</organism>
<accession>A0A9Q4H432</accession>
<comment type="caution">
    <text evidence="2">The sequence shown here is derived from an EMBL/GenBank/DDBJ whole genome shotgun (WGS) entry which is preliminary data.</text>
</comment>
<evidence type="ECO:0000313" key="2">
    <source>
        <dbReference type="EMBL" id="MCY6522705.1"/>
    </source>
</evidence>
<evidence type="ECO:0000313" key="3">
    <source>
        <dbReference type="Proteomes" id="UP001077788"/>
    </source>
</evidence>
<evidence type="ECO:0000256" key="1">
    <source>
        <dbReference type="SAM" id="MobiDB-lite"/>
    </source>
</evidence>
<dbReference type="RefSeq" id="WP_157752166.1">
    <property type="nucleotide sequence ID" value="NZ_CBDBTF010000057.1"/>
</dbReference>
<feature type="region of interest" description="Disordered" evidence="1">
    <location>
        <begin position="1"/>
        <end position="49"/>
    </location>
</feature>
<feature type="compositionally biased region" description="Basic and acidic residues" evidence="1">
    <location>
        <begin position="15"/>
        <end position="34"/>
    </location>
</feature>
<gene>
    <name evidence="2" type="ORF">OYG11_00355</name>
</gene>
<feature type="compositionally biased region" description="Basic residues" evidence="1">
    <location>
        <begin position="1"/>
        <end position="14"/>
    </location>
</feature>